<evidence type="ECO:0000259" key="1">
    <source>
        <dbReference type="SMART" id="SM00966"/>
    </source>
</evidence>
<dbReference type="GO" id="GO:0003677">
    <property type="term" value="F:DNA binding"/>
    <property type="evidence" value="ECO:0007669"/>
    <property type="project" value="InterPro"/>
</dbReference>
<dbReference type="GO" id="GO:0003700">
    <property type="term" value="F:DNA-binding transcription factor activity"/>
    <property type="evidence" value="ECO:0007669"/>
    <property type="project" value="InterPro"/>
</dbReference>
<evidence type="ECO:0000313" key="3">
    <source>
        <dbReference type="Proteomes" id="UP000034307"/>
    </source>
</evidence>
<dbReference type="EMBL" id="LCNO01000006">
    <property type="protein sequence ID" value="KKU58057.1"/>
    <property type="molecule type" value="Genomic_DNA"/>
</dbReference>
<dbReference type="InterPro" id="IPR007159">
    <property type="entry name" value="SpoVT-AbrB_dom"/>
</dbReference>
<sequence>MFGISTLTSKGQATIPEPLRSYLGLIAGDKVHFEVDAKERVVKLKKAQKTDVANQTYGSLKSPIKQTNYAAAREAAGFMLGAKY</sequence>
<protein>
    <recommendedName>
        <fullName evidence="1">SpoVT-AbrB domain-containing protein</fullName>
    </recommendedName>
</protein>
<dbReference type="InterPro" id="IPR037914">
    <property type="entry name" value="SpoVT-AbrB_sf"/>
</dbReference>
<dbReference type="GO" id="GO:0097351">
    <property type="term" value="F:toxin sequestering activity"/>
    <property type="evidence" value="ECO:0007669"/>
    <property type="project" value="InterPro"/>
</dbReference>
<reference evidence="2 3" key="1">
    <citation type="journal article" date="2015" name="Nature">
        <title>rRNA introns, odd ribosomes, and small enigmatic genomes across a large radiation of phyla.</title>
        <authorList>
            <person name="Brown C.T."/>
            <person name="Hug L.A."/>
            <person name="Thomas B.C."/>
            <person name="Sharon I."/>
            <person name="Castelle C.J."/>
            <person name="Singh A."/>
            <person name="Wilkins M.J."/>
            <person name="Williams K.H."/>
            <person name="Banfield J.F."/>
        </authorList>
    </citation>
    <scope>NUCLEOTIDE SEQUENCE [LARGE SCALE GENOMIC DNA]</scope>
</reference>
<dbReference type="Proteomes" id="UP000034307">
    <property type="component" value="Unassembled WGS sequence"/>
</dbReference>
<dbReference type="GO" id="GO:0001558">
    <property type="term" value="P:regulation of cell growth"/>
    <property type="evidence" value="ECO:0007669"/>
    <property type="project" value="InterPro"/>
</dbReference>
<gene>
    <name evidence="2" type="ORF">UX80_C0006G0027</name>
</gene>
<name>A0A0G1RLT6_9BACT</name>
<evidence type="ECO:0000313" key="2">
    <source>
        <dbReference type="EMBL" id="KKU58057.1"/>
    </source>
</evidence>
<comment type="caution">
    <text evidence="2">The sequence shown here is derived from an EMBL/GenBank/DDBJ whole genome shotgun (WGS) entry which is preliminary data.</text>
</comment>
<dbReference type="STRING" id="1618358.UX80_C0006G0027"/>
<proteinExistence type="predicted"/>
<accession>A0A0G1RLT6</accession>
<feature type="domain" description="SpoVT-AbrB" evidence="1">
    <location>
        <begin position="5"/>
        <end position="52"/>
    </location>
</feature>
<dbReference type="Gene3D" id="2.10.260.10">
    <property type="match status" value="1"/>
</dbReference>
<dbReference type="SUPFAM" id="SSF89447">
    <property type="entry name" value="AbrB/MazE/MraZ-like"/>
    <property type="match status" value="1"/>
</dbReference>
<dbReference type="AlphaFoldDB" id="A0A0G1RLT6"/>
<dbReference type="Pfam" id="PF15937">
    <property type="entry name" value="PrlF_antitoxin"/>
    <property type="match status" value="1"/>
</dbReference>
<dbReference type="InterPro" id="IPR031848">
    <property type="entry name" value="PrlF_antitoxin"/>
</dbReference>
<organism evidence="2 3">
    <name type="scientific">Candidatus Amesbacteria bacterium GW2011_GWA2_47_11b</name>
    <dbReference type="NCBI Taxonomy" id="1618358"/>
    <lineage>
        <taxon>Bacteria</taxon>
        <taxon>Candidatus Amesiibacteriota</taxon>
    </lineage>
</organism>
<dbReference type="SMART" id="SM00966">
    <property type="entry name" value="SpoVT_AbrB"/>
    <property type="match status" value="1"/>
</dbReference>